<reference evidence="2" key="2">
    <citation type="submission" date="2021-02" db="EMBL/GenBank/DDBJ databases">
        <title>Aspergillus chevalieri M1 genome sequence.</title>
        <authorList>
            <person name="Kadooka C."/>
            <person name="Mori K."/>
            <person name="Futagami T."/>
        </authorList>
    </citation>
    <scope>NUCLEOTIDE SEQUENCE</scope>
    <source>
        <strain evidence="2">M1</strain>
    </source>
</reference>
<feature type="compositionally biased region" description="Polar residues" evidence="1">
    <location>
        <begin position="307"/>
        <end position="321"/>
    </location>
</feature>
<evidence type="ECO:0000313" key="2">
    <source>
        <dbReference type="EMBL" id="BCR88175.1"/>
    </source>
</evidence>
<dbReference type="RefSeq" id="XP_043136697.1">
    <property type="nucleotide sequence ID" value="XM_043278972.1"/>
</dbReference>
<feature type="compositionally biased region" description="Polar residues" evidence="1">
    <location>
        <begin position="129"/>
        <end position="160"/>
    </location>
</feature>
<dbReference type="KEGG" id="ache:ACHE_40739A"/>
<evidence type="ECO:0000256" key="1">
    <source>
        <dbReference type="SAM" id="MobiDB-lite"/>
    </source>
</evidence>
<sequence>MNDSADIPSIRGVLHQHQHRGHVETATAPSYYDGKLRPAQIPRGIGDQLQPARVDGSQGSTQSGYCGLASSSGDGAEQSNTYVPETRDLGPTGIEQPLPGSVPDPRQEPPDGGSAYASDYMRQGRYAGDQQQIKTEQSVSDMRVNGSSTSPLPNSSQTISGQKRNAFGEIKSPSADIASPGHGVDGSAGYRSRSVSSASHENRIAALSVQLRTRLSHAAAKVEKNRQSQDLCSKSPLHALRGTIPALSSTSPVNNGKQLDVGIGLDDRPDDTAASAFNRSATYNFQPPNGPPRISEASSSYSNAHSTQPTSQYSPRKSQQAPKLAPPVDIISGWGSGRRRRPNPNEWAQPPRINPPSRHRRHHSQLEFGVSKPYFGHAIHAIPGTPSLRPPYEYPTSTPYNGHTRLPTNSKESSMEQDAIETLLFMSSPENSGYRSNTQRQNTICNSIDSSMGSGSSSTSNTNLYLNRHMNTHCNTRPPALDSDDQSRHNGLEAQAGDEIDRMLDQMGDSDSEDEKRFASAHSRSHTVANHSRGCNGLSGS</sequence>
<feature type="region of interest" description="Disordered" evidence="1">
    <location>
        <begin position="14"/>
        <end position="160"/>
    </location>
</feature>
<accession>A0A7R7ZMS2</accession>
<dbReference type="Proteomes" id="UP000637239">
    <property type="component" value="Chromosome 4"/>
</dbReference>
<name>A0A7R7ZMS2_ASPCH</name>
<feature type="compositionally biased region" description="Polar residues" evidence="1">
    <location>
        <begin position="57"/>
        <end position="83"/>
    </location>
</feature>
<dbReference type="AlphaFoldDB" id="A0A7R7ZMS2"/>
<keyword evidence="3" id="KW-1185">Reference proteome</keyword>
<feature type="region of interest" description="Disordered" evidence="1">
    <location>
        <begin position="172"/>
        <end position="199"/>
    </location>
</feature>
<feature type="region of interest" description="Disordered" evidence="1">
    <location>
        <begin position="475"/>
        <end position="541"/>
    </location>
</feature>
<reference evidence="2" key="1">
    <citation type="submission" date="2021-01" db="EMBL/GenBank/DDBJ databases">
        <authorList>
            <consortium name="Aspergillus chevalieri M1 genome sequencing consortium"/>
            <person name="Kazuki M."/>
            <person name="Futagami T."/>
        </authorList>
    </citation>
    <scope>NUCLEOTIDE SEQUENCE</scope>
    <source>
        <strain evidence="2">M1</strain>
    </source>
</reference>
<feature type="region of interest" description="Disordered" evidence="1">
    <location>
        <begin position="244"/>
        <end position="363"/>
    </location>
</feature>
<proteinExistence type="predicted"/>
<gene>
    <name evidence="2" type="ORF">ACHE_40739A</name>
</gene>
<evidence type="ECO:0000313" key="3">
    <source>
        <dbReference type="Proteomes" id="UP000637239"/>
    </source>
</evidence>
<feature type="compositionally biased region" description="Polar residues" evidence="1">
    <location>
        <begin position="275"/>
        <end position="287"/>
    </location>
</feature>
<organism evidence="2 3">
    <name type="scientific">Aspergillus chevalieri</name>
    <name type="common">Eurotium chevalieri</name>
    <dbReference type="NCBI Taxonomy" id="182096"/>
    <lineage>
        <taxon>Eukaryota</taxon>
        <taxon>Fungi</taxon>
        <taxon>Dikarya</taxon>
        <taxon>Ascomycota</taxon>
        <taxon>Pezizomycotina</taxon>
        <taxon>Eurotiomycetes</taxon>
        <taxon>Eurotiomycetidae</taxon>
        <taxon>Eurotiales</taxon>
        <taxon>Aspergillaceae</taxon>
        <taxon>Aspergillus</taxon>
        <taxon>Aspergillus subgen. Aspergillus</taxon>
    </lineage>
</organism>
<protein>
    <submittedName>
        <fullName evidence="2">Uncharacterized protein</fullName>
    </submittedName>
</protein>
<dbReference type="GeneID" id="66982534"/>
<feature type="compositionally biased region" description="Polar residues" evidence="1">
    <location>
        <begin position="246"/>
        <end position="257"/>
    </location>
</feature>
<feature type="compositionally biased region" description="Low complexity" evidence="1">
    <location>
        <begin position="295"/>
        <end position="306"/>
    </location>
</feature>
<dbReference type="EMBL" id="AP024419">
    <property type="protein sequence ID" value="BCR88175.1"/>
    <property type="molecule type" value="Genomic_DNA"/>
</dbReference>